<accession>A0A5B9EA61</accession>
<sequence length="102" mass="11472">MIARHWRGWTTAKKADAYESHLKGKILPALSEIPGYKGGYVLRRETTDEVEFVVINLFDSLEAVQIFAGPDYTAAKFEPEARQLLSRVESVALHYEICASTV</sequence>
<dbReference type="EMBL" id="CP042806">
    <property type="protein sequence ID" value="QEE27540.1"/>
    <property type="molecule type" value="Genomic_DNA"/>
</dbReference>
<dbReference type="OrthoDB" id="165208at2"/>
<dbReference type="RefSeq" id="WP_147646731.1">
    <property type="nucleotide sequence ID" value="NZ_CP042806.1"/>
</dbReference>
<proteinExistence type="predicted"/>
<dbReference type="InterPro" id="IPR011008">
    <property type="entry name" value="Dimeric_a/b-barrel"/>
</dbReference>
<dbReference type="GO" id="GO:0004497">
    <property type="term" value="F:monooxygenase activity"/>
    <property type="evidence" value="ECO:0007669"/>
    <property type="project" value="UniProtKB-KW"/>
</dbReference>
<dbReference type="Proteomes" id="UP000321820">
    <property type="component" value="Chromosome"/>
</dbReference>
<protein>
    <submittedName>
        <fullName evidence="1">Antibiotic biosynthesis monooxygenase</fullName>
    </submittedName>
</protein>
<evidence type="ECO:0000313" key="2">
    <source>
        <dbReference type="Proteomes" id="UP000321820"/>
    </source>
</evidence>
<evidence type="ECO:0000313" key="1">
    <source>
        <dbReference type="EMBL" id="QEE27540.1"/>
    </source>
</evidence>
<gene>
    <name evidence="1" type="ORF">FTW19_05660</name>
</gene>
<keyword evidence="2" id="KW-1185">Reference proteome</keyword>
<dbReference type="AlphaFoldDB" id="A0A5B9EA61"/>
<keyword evidence="1" id="KW-0503">Monooxygenase</keyword>
<organism evidence="1 2">
    <name type="scientific">Terriglobus albidus</name>
    <dbReference type="NCBI Taxonomy" id="1592106"/>
    <lineage>
        <taxon>Bacteria</taxon>
        <taxon>Pseudomonadati</taxon>
        <taxon>Acidobacteriota</taxon>
        <taxon>Terriglobia</taxon>
        <taxon>Terriglobales</taxon>
        <taxon>Acidobacteriaceae</taxon>
        <taxon>Terriglobus</taxon>
    </lineage>
</organism>
<dbReference type="KEGG" id="talb:FTW19_05660"/>
<reference evidence="1 2" key="1">
    <citation type="submission" date="2019-08" db="EMBL/GenBank/DDBJ databases">
        <title>Complete genome sequence of Terriglobus albidus strain ORNL.</title>
        <authorList>
            <person name="Podar M."/>
        </authorList>
    </citation>
    <scope>NUCLEOTIDE SEQUENCE [LARGE SCALE GENOMIC DNA]</scope>
    <source>
        <strain evidence="1 2">ORNL</strain>
    </source>
</reference>
<name>A0A5B9EA61_9BACT</name>
<dbReference type="SUPFAM" id="SSF54909">
    <property type="entry name" value="Dimeric alpha+beta barrel"/>
    <property type="match status" value="1"/>
</dbReference>
<keyword evidence="1" id="KW-0560">Oxidoreductase</keyword>